<gene>
    <name evidence="1" type="ORF">HAX54_033377</name>
</gene>
<evidence type="ECO:0000313" key="2">
    <source>
        <dbReference type="Proteomes" id="UP000823775"/>
    </source>
</evidence>
<accession>A0ABS8VDC1</accession>
<name>A0ABS8VDC1_DATST</name>
<protein>
    <submittedName>
        <fullName evidence="1">Uncharacterized protein</fullName>
    </submittedName>
</protein>
<keyword evidence="2" id="KW-1185">Reference proteome</keyword>
<dbReference type="EMBL" id="JACEIK010004266">
    <property type="protein sequence ID" value="MCD9644864.1"/>
    <property type="molecule type" value="Genomic_DNA"/>
</dbReference>
<sequence>MDHIVAAVIGPRALARLWAIINCCSWTPILGSTMGHNITAEAGPRALARLWVIMETLKIGYDPHGLNLFMERELPNFILYLVLYFELSLPMHSLPHGFGTKAPTYIFIL</sequence>
<reference evidence="1 2" key="1">
    <citation type="journal article" date="2021" name="BMC Genomics">
        <title>Datura genome reveals duplications of psychoactive alkaloid biosynthetic genes and high mutation rate following tissue culture.</title>
        <authorList>
            <person name="Rajewski A."/>
            <person name="Carter-House D."/>
            <person name="Stajich J."/>
            <person name="Litt A."/>
        </authorList>
    </citation>
    <scope>NUCLEOTIDE SEQUENCE [LARGE SCALE GENOMIC DNA]</scope>
    <source>
        <strain evidence="1">AR-01</strain>
    </source>
</reference>
<evidence type="ECO:0000313" key="1">
    <source>
        <dbReference type="EMBL" id="MCD9644864.1"/>
    </source>
</evidence>
<comment type="caution">
    <text evidence="1">The sequence shown here is derived from an EMBL/GenBank/DDBJ whole genome shotgun (WGS) entry which is preliminary data.</text>
</comment>
<proteinExistence type="predicted"/>
<feature type="non-terminal residue" evidence="1">
    <location>
        <position position="109"/>
    </location>
</feature>
<organism evidence="1 2">
    <name type="scientific">Datura stramonium</name>
    <name type="common">Jimsonweed</name>
    <name type="synonym">Common thornapple</name>
    <dbReference type="NCBI Taxonomy" id="4076"/>
    <lineage>
        <taxon>Eukaryota</taxon>
        <taxon>Viridiplantae</taxon>
        <taxon>Streptophyta</taxon>
        <taxon>Embryophyta</taxon>
        <taxon>Tracheophyta</taxon>
        <taxon>Spermatophyta</taxon>
        <taxon>Magnoliopsida</taxon>
        <taxon>eudicotyledons</taxon>
        <taxon>Gunneridae</taxon>
        <taxon>Pentapetalae</taxon>
        <taxon>asterids</taxon>
        <taxon>lamiids</taxon>
        <taxon>Solanales</taxon>
        <taxon>Solanaceae</taxon>
        <taxon>Solanoideae</taxon>
        <taxon>Datureae</taxon>
        <taxon>Datura</taxon>
    </lineage>
</organism>
<dbReference type="Proteomes" id="UP000823775">
    <property type="component" value="Unassembled WGS sequence"/>
</dbReference>